<name>C8BND6_9EURY</name>
<feature type="transmembrane region" description="Helical" evidence="1">
    <location>
        <begin position="77"/>
        <end position="94"/>
    </location>
</feature>
<reference evidence="2" key="1">
    <citation type="journal article" date="2011" name="Res. Microbiol.">
        <title>pAMT11, a novel plasmid isolated from a Thermococcus sp. strain closely related to the virus-like integrated element TKV1 of the Thermococcus kodakaraensis genome.</title>
        <authorList>
            <person name="Gonnet M."/>
            <person name="Erauso G."/>
            <person name="Prieur D."/>
            <person name="Le Romancer M."/>
        </authorList>
    </citation>
    <scope>NUCLEOTIDE SEQUENCE</scope>
    <source>
        <strain evidence="2">AMT11</strain>
        <plasmid evidence="2">pAMT11</plasmid>
    </source>
</reference>
<keyword evidence="1" id="KW-0812">Transmembrane</keyword>
<evidence type="ECO:0000256" key="1">
    <source>
        <dbReference type="SAM" id="Phobius"/>
    </source>
</evidence>
<geneLocation type="plasmid" evidence="2">
    <name>pAMT11</name>
</geneLocation>
<dbReference type="AlphaFoldDB" id="C8BND6"/>
<evidence type="ECO:0000313" key="2">
    <source>
        <dbReference type="EMBL" id="ACV03443.1"/>
    </source>
</evidence>
<accession>C8BND6</accession>
<keyword evidence="2" id="KW-0614">Plasmid</keyword>
<feature type="transmembrane region" description="Helical" evidence="1">
    <location>
        <begin position="48"/>
        <end position="65"/>
    </location>
</feature>
<keyword evidence="1" id="KW-1133">Transmembrane helix</keyword>
<proteinExistence type="predicted"/>
<organism evidence="2">
    <name type="scientific">Thermococcus sp. AMT11</name>
    <dbReference type="NCBI Taxonomy" id="563043"/>
    <lineage>
        <taxon>Archaea</taxon>
        <taxon>Methanobacteriati</taxon>
        <taxon>Methanobacteriota</taxon>
        <taxon>Thermococci</taxon>
        <taxon>Thermococcales</taxon>
        <taxon>Thermococcaceae</taxon>
        <taxon>Thermococcus</taxon>
    </lineage>
</organism>
<feature type="transmembrane region" description="Helical" evidence="1">
    <location>
        <begin position="13"/>
        <end position="36"/>
    </location>
</feature>
<dbReference type="EMBL" id="GQ254849">
    <property type="protein sequence ID" value="ACV03443.1"/>
    <property type="molecule type" value="Genomic_DNA"/>
</dbReference>
<protein>
    <submittedName>
        <fullName evidence="2">Hypothetical membrane protein</fullName>
    </submittedName>
</protein>
<keyword evidence="1" id="KW-0472">Membrane</keyword>
<sequence length="109" mass="12319">MEAMTDYALISEFFIKVGVVVLLGTFALFVSHDFVVVTKLYKKPIGDGIFFGSWMFQLVVIAMIISQRPISVPNSPLYLLVSGIFFGWTVWASAELQWKFAKKRGYLEG</sequence>